<evidence type="ECO:0000256" key="4">
    <source>
        <dbReference type="ARBA" id="ARBA00022741"/>
    </source>
</evidence>
<dbReference type="GO" id="GO:0003952">
    <property type="term" value="F:NAD+ synthase (glutamine-hydrolyzing) activity"/>
    <property type="evidence" value="ECO:0007669"/>
    <property type="project" value="UniProtKB-UniRule"/>
</dbReference>
<dbReference type="GO" id="GO:0005524">
    <property type="term" value="F:ATP binding"/>
    <property type="evidence" value="ECO:0007669"/>
    <property type="project" value="UniProtKB-UniRule"/>
</dbReference>
<evidence type="ECO:0000256" key="2">
    <source>
        <dbReference type="ARBA" id="ARBA00007145"/>
    </source>
</evidence>
<feature type="binding site" evidence="7">
    <location>
        <begin position="316"/>
        <end position="323"/>
    </location>
    <ligand>
        <name>ATP</name>
        <dbReference type="ChEBI" id="CHEBI:30616"/>
    </ligand>
</feature>
<accession>A0A1I3TXK3</accession>
<keyword evidence="4 7" id="KW-0547">Nucleotide-binding</keyword>
<dbReference type="PANTHER" id="PTHR23090:SF9">
    <property type="entry name" value="GLUTAMINE-DEPENDENT NAD(+) SYNTHETASE"/>
    <property type="match status" value="1"/>
</dbReference>
<dbReference type="GO" id="GO:0009435">
    <property type="term" value="P:NAD+ biosynthetic process"/>
    <property type="evidence" value="ECO:0007669"/>
    <property type="project" value="UniProtKB-UniRule"/>
</dbReference>
<keyword evidence="6 7" id="KW-0520">NAD</keyword>
<dbReference type="InterPro" id="IPR014445">
    <property type="entry name" value="Gln-dep_NAD_synthase"/>
</dbReference>
<dbReference type="NCBIfam" id="NF010588">
    <property type="entry name" value="PRK13981.1"/>
    <property type="match status" value="1"/>
</dbReference>
<dbReference type="FunFam" id="3.40.50.620:FF:000106">
    <property type="entry name" value="Glutamine-dependent NAD(+) synthetase"/>
    <property type="match status" value="1"/>
</dbReference>
<evidence type="ECO:0000256" key="3">
    <source>
        <dbReference type="ARBA" id="ARBA00022598"/>
    </source>
</evidence>
<protein>
    <recommendedName>
        <fullName evidence="7 8">Glutamine-dependent NAD(+) synthetase</fullName>
        <ecNumber evidence="7 8">6.3.5.1</ecNumber>
    </recommendedName>
    <alternativeName>
        <fullName evidence="7 8">NAD(+) synthase [glutamine-hydrolyzing]</fullName>
    </alternativeName>
</protein>
<dbReference type="STRING" id="420953.SAMN05192543_110213"/>
<feature type="binding site" evidence="7">
    <location>
        <position position="399"/>
    </location>
    <ligand>
        <name>deamido-NAD(+)</name>
        <dbReference type="ChEBI" id="CHEBI:58437"/>
        <note>ligand shared between two neighboring subunits</note>
    </ligand>
</feature>
<dbReference type="AlphaFoldDB" id="A0A1I3TXK3"/>
<feature type="active site" description="Nucleophile; for glutaminase activity" evidence="7">
    <location>
        <position position="179"/>
    </location>
</feature>
<feature type="binding site" evidence="7">
    <location>
        <position position="543"/>
    </location>
    <ligand>
        <name>deamido-NAD(+)</name>
        <dbReference type="ChEBI" id="CHEBI:58437"/>
        <note>ligand shared between two neighboring subunits</note>
    </ligand>
</feature>
<dbReference type="CDD" id="cd07570">
    <property type="entry name" value="GAT_Gln-NAD-synth"/>
    <property type="match status" value="1"/>
</dbReference>
<comment type="catalytic activity">
    <reaction evidence="7 8">
        <text>deamido-NAD(+) + L-glutamine + ATP + H2O = L-glutamate + AMP + diphosphate + NAD(+) + H(+)</text>
        <dbReference type="Rhea" id="RHEA:24384"/>
        <dbReference type="ChEBI" id="CHEBI:15377"/>
        <dbReference type="ChEBI" id="CHEBI:15378"/>
        <dbReference type="ChEBI" id="CHEBI:29985"/>
        <dbReference type="ChEBI" id="CHEBI:30616"/>
        <dbReference type="ChEBI" id="CHEBI:33019"/>
        <dbReference type="ChEBI" id="CHEBI:57540"/>
        <dbReference type="ChEBI" id="CHEBI:58359"/>
        <dbReference type="ChEBI" id="CHEBI:58437"/>
        <dbReference type="ChEBI" id="CHEBI:456215"/>
        <dbReference type="EC" id="6.3.5.1"/>
    </reaction>
</comment>
<dbReference type="CDD" id="cd00553">
    <property type="entry name" value="NAD_synthase"/>
    <property type="match status" value="1"/>
</dbReference>
<dbReference type="InterPro" id="IPR036526">
    <property type="entry name" value="C-N_Hydrolase_sf"/>
</dbReference>
<evidence type="ECO:0000256" key="9">
    <source>
        <dbReference type="RuleBase" id="RU003811"/>
    </source>
</evidence>
<dbReference type="Gene3D" id="3.60.110.10">
    <property type="entry name" value="Carbon-nitrogen hydrolase"/>
    <property type="match status" value="1"/>
</dbReference>
<evidence type="ECO:0000313" key="12">
    <source>
        <dbReference type="Proteomes" id="UP000199548"/>
    </source>
</evidence>
<dbReference type="SUPFAM" id="SSF52402">
    <property type="entry name" value="Adenine nucleotide alpha hydrolases-like"/>
    <property type="match status" value="1"/>
</dbReference>
<comment type="function">
    <text evidence="7">Catalyzes the ATP-dependent amidation of deamido-NAD to form NAD. Uses L-glutamine as a nitrogen source.</text>
</comment>
<dbReference type="GO" id="GO:0008795">
    <property type="term" value="F:NAD+ synthase activity"/>
    <property type="evidence" value="ECO:0007669"/>
    <property type="project" value="UniProtKB-UniRule"/>
</dbReference>
<dbReference type="Gene3D" id="3.40.50.620">
    <property type="entry name" value="HUPs"/>
    <property type="match status" value="1"/>
</dbReference>
<dbReference type="InterPro" id="IPR003010">
    <property type="entry name" value="C-N_Hydrolase"/>
</dbReference>
<keyword evidence="5 7" id="KW-0067">ATP-binding</keyword>
<sequence length="575" mass="62290">MQPASRTACHYPAMKTRIALAQLNVTVGDFAGNVAKIVAAARAAHNDGAKLLIAPELALSGYPPEDLLLRPAFYAASAAALADLAAQLEPFKGLHVVVGHPHRDTGLGHGNANAPIERGLPPVDTFNAASLIVDGKVAGTYLKQDLPNTEVFDEKRYFASSPKPFVFELDGVKYGIVICEDVWHASAAQLAKAAGAQVLLIPNGSPYHLNKEAVRIDILRARIRETGLPMIYVNMVGAQDELVFDGGSFVLDAQGELVAKMAQFEEGHAIVEFDGATPVRAAVAPEQSLEAQVYAALVLGVRDYINKNGFPGALIGLSGGVDSALVLAVACDALGPDRVRAVMMPSRYTADISTTDAAEMARRVGVRYDEIAIAPMFDAFRTSLAGEFAGRVEDATEENIQARIRGTLLMALSNKFGSIVLTTGNKSEMAVGYCTLYGDMAGGFAVLKDIAKTLVYRLCRYRNAATSFATRDVIPERILTRAPSAELRDNQTDQDSLPPYEVLDAIMRMYMEEDRSLAEIVAAGFAVDDVKRVTRLIKINEYKRRQAPIGIRVTHRAFGRDWRYPITSRYTEPTE</sequence>
<evidence type="ECO:0000256" key="1">
    <source>
        <dbReference type="ARBA" id="ARBA00005188"/>
    </source>
</evidence>
<gene>
    <name evidence="7" type="primary">nadE</name>
    <name evidence="11" type="ORF">SAMN05192543_110213</name>
</gene>
<proteinExistence type="inferred from homology"/>
<feature type="active site" description="Proton acceptor; for glutaminase activity" evidence="7">
    <location>
        <position position="56"/>
    </location>
</feature>
<dbReference type="HAMAP" id="MF_02090">
    <property type="entry name" value="NadE_glutamine_dep"/>
    <property type="match status" value="1"/>
</dbReference>
<comment type="similarity">
    <text evidence="2 7 8">In the C-terminal section; belongs to the NAD synthetase family.</text>
</comment>
<dbReference type="InterPro" id="IPR022310">
    <property type="entry name" value="NAD/GMP_synthase"/>
</dbReference>
<feature type="binding site" evidence="7">
    <location>
        <position position="423"/>
    </location>
    <ligand>
        <name>ATP</name>
        <dbReference type="ChEBI" id="CHEBI:30616"/>
    </ligand>
</feature>
<dbReference type="GO" id="GO:0005737">
    <property type="term" value="C:cytoplasm"/>
    <property type="evidence" value="ECO:0007669"/>
    <property type="project" value="InterPro"/>
</dbReference>
<evidence type="ECO:0000313" key="11">
    <source>
        <dbReference type="EMBL" id="SFJ76018.1"/>
    </source>
</evidence>
<dbReference type="GO" id="GO:0004359">
    <property type="term" value="F:glutaminase activity"/>
    <property type="evidence" value="ECO:0007669"/>
    <property type="project" value="InterPro"/>
</dbReference>
<evidence type="ECO:0000256" key="6">
    <source>
        <dbReference type="ARBA" id="ARBA00023027"/>
    </source>
</evidence>
<feature type="binding site" evidence="7">
    <location>
        <position position="428"/>
    </location>
    <ligand>
        <name>deamido-NAD(+)</name>
        <dbReference type="ChEBI" id="CHEBI:58437"/>
        <note>ligand shared between two neighboring subunits</note>
    </ligand>
</feature>
<dbReference type="Proteomes" id="UP000199548">
    <property type="component" value="Unassembled WGS sequence"/>
</dbReference>
<comment type="similarity">
    <text evidence="9">Belongs to the NAD synthetase family.</text>
</comment>
<evidence type="ECO:0000256" key="5">
    <source>
        <dbReference type="ARBA" id="ARBA00022840"/>
    </source>
</evidence>
<dbReference type="SUPFAM" id="SSF56317">
    <property type="entry name" value="Carbon-nitrogen hydrolase"/>
    <property type="match status" value="1"/>
</dbReference>
<name>A0A1I3TXK3_9BURK</name>
<dbReference type="Pfam" id="PF02540">
    <property type="entry name" value="NAD_synthase"/>
    <property type="match status" value="1"/>
</dbReference>
<comment type="caution">
    <text evidence="7">Lacks conserved residue(s) required for the propagation of feature annotation.</text>
</comment>
<reference evidence="11 12" key="1">
    <citation type="submission" date="2016-10" db="EMBL/GenBank/DDBJ databases">
        <authorList>
            <person name="de Groot N.N."/>
        </authorList>
    </citation>
    <scope>NUCLEOTIDE SEQUENCE [LARGE SCALE GENOMIC DNA]</scope>
    <source>
        <strain evidence="11 12">LMG 23650</strain>
    </source>
</reference>
<dbReference type="PIRSF" id="PIRSF006630">
    <property type="entry name" value="NADS_GAT"/>
    <property type="match status" value="1"/>
</dbReference>
<organism evidence="11 12">
    <name type="scientific">Paraburkholderia megapolitana</name>
    <dbReference type="NCBI Taxonomy" id="420953"/>
    <lineage>
        <taxon>Bacteria</taxon>
        <taxon>Pseudomonadati</taxon>
        <taxon>Pseudomonadota</taxon>
        <taxon>Betaproteobacteria</taxon>
        <taxon>Burkholderiales</taxon>
        <taxon>Burkholderiaceae</taxon>
        <taxon>Paraburkholderia</taxon>
    </lineage>
</organism>
<comment type="pathway">
    <text evidence="1 7 8">Cofactor biosynthesis; NAD(+) biosynthesis; NAD(+) from deamido-NAD(+) (L-Gln route): step 1/1.</text>
</comment>
<keyword evidence="3 7" id="KW-0436">Ligase</keyword>
<dbReference type="EMBL" id="FOQU01000010">
    <property type="protein sequence ID" value="SFJ76018.1"/>
    <property type="molecule type" value="Genomic_DNA"/>
</dbReference>
<evidence type="ECO:0000259" key="10">
    <source>
        <dbReference type="PROSITE" id="PS50263"/>
    </source>
</evidence>
<evidence type="ECO:0000256" key="7">
    <source>
        <dbReference type="HAMAP-Rule" id="MF_02090"/>
    </source>
</evidence>
<keyword evidence="12" id="KW-1185">Reference proteome</keyword>
<dbReference type="UniPathway" id="UPA00253">
    <property type="reaction ID" value="UER00334"/>
</dbReference>
<dbReference type="Pfam" id="PF00795">
    <property type="entry name" value="CN_hydrolase"/>
    <property type="match status" value="1"/>
</dbReference>
<dbReference type="EC" id="6.3.5.1" evidence="7 8"/>
<dbReference type="PROSITE" id="PS50263">
    <property type="entry name" value="CN_HYDROLASE"/>
    <property type="match status" value="1"/>
</dbReference>
<dbReference type="NCBIfam" id="TIGR00552">
    <property type="entry name" value="nadE"/>
    <property type="match status" value="1"/>
</dbReference>
<dbReference type="PANTHER" id="PTHR23090">
    <property type="entry name" value="NH 3 /GLUTAMINE-DEPENDENT NAD + SYNTHETASE"/>
    <property type="match status" value="1"/>
</dbReference>
<feature type="binding site" evidence="7">
    <location>
        <position position="205"/>
    </location>
    <ligand>
        <name>L-glutamine</name>
        <dbReference type="ChEBI" id="CHEBI:58359"/>
    </ligand>
</feature>
<dbReference type="InterPro" id="IPR003694">
    <property type="entry name" value="NAD_synthase"/>
</dbReference>
<evidence type="ECO:0000256" key="8">
    <source>
        <dbReference type="PIRNR" id="PIRNR006630"/>
    </source>
</evidence>
<feature type="binding site" evidence="7">
    <location>
        <position position="211"/>
    </location>
    <ligand>
        <name>L-glutamine</name>
        <dbReference type="ChEBI" id="CHEBI:58359"/>
    </ligand>
</feature>
<feature type="domain" description="CN hydrolase" evidence="10">
    <location>
        <begin position="16"/>
        <end position="275"/>
    </location>
</feature>
<feature type="active site" description="For glutaminase activity" evidence="7">
    <location>
        <position position="143"/>
    </location>
</feature>
<dbReference type="InterPro" id="IPR014729">
    <property type="entry name" value="Rossmann-like_a/b/a_fold"/>
</dbReference>